<feature type="transmembrane region" description="Helical" evidence="6">
    <location>
        <begin position="175"/>
        <end position="193"/>
    </location>
</feature>
<evidence type="ECO:0000313" key="8">
    <source>
        <dbReference type="Proteomes" id="UP000245048"/>
    </source>
</evidence>
<dbReference type="GO" id="GO:0006508">
    <property type="term" value="P:proteolysis"/>
    <property type="evidence" value="ECO:0007669"/>
    <property type="project" value="UniProtKB-KW"/>
</dbReference>
<reference evidence="8" key="1">
    <citation type="submission" date="2017-10" db="EMBL/GenBank/DDBJ databases">
        <authorList>
            <person name="Toshchakov S.V."/>
            <person name="Goeva M.A."/>
        </authorList>
    </citation>
    <scope>NUCLEOTIDE SEQUENCE [LARGE SCALE GENOMIC DNA]</scope>
    <source>
        <strain evidence="8">JR1/69-1-13</strain>
    </source>
</reference>
<name>A0A2U1V7P0_9PROT</name>
<sequence length="284" mass="30535">MAHIRPGRDRLRIFNSNSACKGRATLPGRGCSPLRDRQKGARTVWNAIPYCGAGPVPDALWSRWNLDPILLSALALLLGWAVLRPPGRPRRAALAGWAVLVLAFVSPLCALSSALFSARVVHHVLLVAVAAPLLALALPSPRRNLSLGLAVPAHILALWLWHAPPLYAAALSSHALYWAMQASLLGTGLWFWAAALARRETPLPYLAALLTMMAQMGLLGALITFAPGALYLPHLETTQPWGLSPLQDQQLGGLIMWVPASLAYLGAALLRAAEELREPRRGAA</sequence>
<dbReference type="GO" id="GO:0008233">
    <property type="term" value="F:peptidase activity"/>
    <property type="evidence" value="ECO:0007669"/>
    <property type="project" value="UniProtKB-KW"/>
</dbReference>
<evidence type="ECO:0000256" key="1">
    <source>
        <dbReference type="ARBA" id="ARBA00004651"/>
    </source>
</evidence>
<organism evidence="7 8">
    <name type="scientific">Teichococcus aestuarii</name>
    <dbReference type="NCBI Taxonomy" id="568898"/>
    <lineage>
        <taxon>Bacteria</taxon>
        <taxon>Pseudomonadati</taxon>
        <taxon>Pseudomonadota</taxon>
        <taxon>Alphaproteobacteria</taxon>
        <taxon>Acetobacterales</taxon>
        <taxon>Roseomonadaceae</taxon>
        <taxon>Roseomonas</taxon>
    </lineage>
</organism>
<keyword evidence="3 6" id="KW-0812">Transmembrane</keyword>
<feature type="transmembrane region" description="Helical" evidence="6">
    <location>
        <begin position="205"/>
        <end position="231"/>
    </location>
</feature>
<comment type="caution">
    <text evidence="7">The sequence shown here is derived from an EMBL/GenBank/DDBJ whole genome shotgun (WGS) entry which is preliminary data.</text>
</comment>
<feature type="transmembrane region" description="Helical" evidence="6">
    <location>
        <begin position="251"/>
        <end position="270"/>
    </location>
</feature>
<dbReference type="Pfam" id="PF09678">
    <property type="entry name" value="Caa3_CtaG"/>
    <property type="match status" value="2"/>
</dbReference>
<keyword evidence="4 6" id="KW-1133">Transmembrane helix</keyword>
<keyword evidence="2" id="KW-1003">Cell membrane</keyword>
<dbReference type="Proteomes" id="UP000245048">
    <property type="component" value="Unassembled WGS sequence"/>
</dbReference>
<comment type="subcellular location">
    <subcellularLocation>
        <location evidence="1">Cell membrane</location>
        <topology evidence="1">Multi-pass membrane protein</topology>
    </subcellularLocation>
</comment>
<gene>
    <name evidence="7" type="ORF">CR165_03305</name>
</gene>
<dbReference type="OrthoDB" id="259025at2"/>
<feature type="transmembrane region" description="Helical" evidence="6">
    <location>
        <begin position="145"/>
        <end position="163"/>
    </location>
</feature>
<evidence type="ECO:0000256" key="2">
    <source>
        <dbReference type="ARBA" id="ARBA00022475"/>
    </source>
</evidence>
<dbReference type="GO" id="GO:0005886">
    <property type="term" value="C:plasma membrane"/>
    <property type="evidence" value="ECO:0007669"/>
    <property type="project" value="UniProtKB-SubCell"/>
</dbReference>
<protein>
    <submittedName>
        <fullName evidence="7">CAAX protease</fullName>
    </submittedName>
</protein>
<keyword evidence="5 6" id="KW-0472">Membrane</keyword>
<evidence type="ECO:0000313" key="7">
    <source>
        <dbReference type="EMBL" id="PWC29912.1"/>
    </source>
</evidence>
<evidence type="ECO:0000256" key="6">
    <source>
        <dbReference type="SAM" id="Phobius"/>
    </source>
</evidence>
<keyword evidence="8" id="KW-1185">Reference proteome</keyword>
<evidence type="ECO:0000256" key="5">
    <source>
        <dbReference type="ARBA" id="ARBA00023136"/>
    </source>
</evidence>
<evidence type="ECO:0000256" key="4">
    <source>
        <dbReference type="ARBA" id="ARBA00022989"/>
    </source>
</evidence>
<feature type="transmembrane region" description="Helical" evidence="6">
    <location>
        <begin position="120"/>
        <end position="138"/>
    </location>
</feature>
<feature type="transmembrane region" description="Helical" evidence="6">
    <location>
        <begin position="95"/>
        <end position="114"/>
    </location>
</feature>
<evidence type="ECO:0000256" key="3">
    <source>
        <dbReference type="ARBA" id="ARBA00022692"/>
    </source>
</evidence>
<dbReference type="InterPro" id="IPR019108">
    <property type="entry name" value="Caa3_assmbl_CtaG-rel"/>
</dbReference>
<accession>A0A2U1V7P0</accession>
<proteinExistence type="predicted"/>
<keyword evidence="7" id="KW-0645">Protease</keyword>
<dbReference type="EMBL" id="PDOA01000002">
    <property type="protein sequence ID" value="PWC29912.1"/>
    <property type="molecule type" value="Genomic_DNA"/>
</dbReference>
<dbReference type="AlphaFoldDB" id="A0A2U1V7P0"/>
<keyword evidence="7" id="KW-0378">Hydrolase</keyword>